<dbReference type="CDD" id="cd00063">
    <property type="entry name" value="FN3"/>
    <property type="match status" value="2"/>
</dbReference>
<keyword evidence="1" id="KW-0677">Repeat</keyword>
<keyword evidence="3" id="KW-1185">Reference proteome</keyword>
<protein>
    <submittedName>
        <fullName evidence="4">Collagen alpha-1(XII) chain-like</fullName>
    </submittedName>
</protein>
<reference evidence="4" key="1">
    <citation type="submission" date="2025-08" db="UniProtKB">
        <authorList>
            <consortium name="RefSeq"/>
        </authorList>
    </citation>
    <scope>IDENTIFICATION</scope>
    <source>
        <tissue evidence="4">Testes</tissue>
    </source>
</reference>
<dbReference type="PROSITE" id="PS50853">
    <property type="entry name" value="FN3"/>
    <property type="match status" value="2"/>
</dbReference>
<dbReference type="InterPro" id="IPR050991">
    <property type="entry name" value="ECM_Regulatory_Proteins"/>
</dbReference>
<dbReference type="PANTHER" id="PTHR46708">
    <property type="entry name" value="TENASCIN"/>
    <property type="match status" value="1"/>
</dbReference>
<dbReference type="InterPro" id="IPR003961">
    <property type="entry name" value="FN3_dom"/>
</dbReference>
<dbReference type="RefSeq" id="XP_006815919.1">
    <property type="nucleotide sequence ID" value="XM_006815856.1"/>
</dbReference>
<feature type="domain" description="Fibronectin type-III" evidence="2">
    <location>
        <begin position="3"/>
        <end position="89"/>
    </location>
</feature>
<name>A0ABM0M7C8_SACKO</name>
<feature type="non-terminal residue" evidence="4">
    <location>
        <position position="1"/>
    </location>
</feature>
<evidence type="ECO:0000313" key="4">
    <source>
        <dbReference type="RefSeq" id="XP_006815919.1"/>
    </source>
</evidence>
<dbReference type="PANTHER" id="PTHR46708:SF2">
    <property type="entry name" value="FIBRONECTIN TYPE-III DOMAIN-CONTAINING PROTEIN"/>
    <property type="match status" value="1"/>
</dbReference>
<dbReference type="Pfam" id="PF00041">
    <property type="entry name" value="fn3"/>
    <property type="match status" value="2"/>
</dbReference>
<feature type="non-terminal residue" evidence="4">
    <location>
        <position position="178"/>
    </location>
</feature>
<dbReference type="Gene3D" id="2.60.40.10">
    <property type="entry name" value="Immunoglobulins"/>
    <property type="match status" value="2"/>
</dbReference>
<dbReference type="InterPro" id="IPR013783">
    <property type="entry name" value="Ig-like_fold"/>
</dbReference>
<evidence type="ECO:0000259" key="2">
    <source>
        <dbReference type="PROSITE" id="PS50853"/>
    </source>
</evidence>
<accession>A0ABM0M7C8</accession>
<dbReference type="InterPro" id="IPR036116">
    <property type="entry name" value="FN3_sf"/>
</dbReference>
<sequence>PERPGPIVITSVTVNRIYISWSEAAGIADLYEITYIPDNGIDNSPTYVAGTEYTLTGLTPVTEYSIAIKTTAGQLLSEARQTNVYTIPTPPQSITVDQDDIGPTYARVSWQPSTGDVDEYVITYSPYITASGPWISASPLETSKDIVGLVNEPTYTFTIMAYSGGLQSAPVTSMAVNL</sequence>
<organism evidence="3 4">
    <name type="scientific">Saccoglossus kowalevskii</name>
    <name type="common">Acorn worm</name>
    <dbReference type="NCBI Taxonomy" id="10224"/>
    <lineage>
        <taxon>Eukaryota</taxon>
        <taxon>Metazoa</taxon>
        <taxon>Hemichordata</taxon>
        <taxon>Enteropneusta</taxon>
        <taxon>Harrimaniidae</taxon>
        <taxon>Saccoglossus</taxon>
    </lineage>
</organism>
<feature type="domain" description="Fibronectin type-III" evidence="2">
    <location>
        <begin position="90"/>
        <end position="178"/>
    </location>
</feature>
<dbReference type="Proteomes" id="UP000694865">
    <property type="component" value="Unplaced"/>
</dbReference>
<evidence type="ECO:0000256" key="1">
    <source>
        <dbReference type="ARBA" id="ARBA00022737"/>
    </source>
</evidence>
<dbReference type="SMART" id="SM00060">
    <property type="entry name" value="FN3"/>
    <property type="match status" value="2"/>
</dbReference>
<gene>
    <name evidence="4" type="primary">LOC102804625</name>
</gene>
<dbReference type="GeneID" id="102804625"/>
<proteinExistence type="predicted"/>
<evidence type="ECO:0000313" key="3">
    <source>
        <dbReference type="Proteomes" id="UP000694865"/>
    </source>
</evidence>
<dbReference type="SUPFAM" id="SSF49265">
    <property type="entry name" value="Fibronectin type III"/>
    <property type="match status" value="1"/>
</dbReference>